<organism evidence="2 3">
    <name type="scientific">Desulfofustis limnaeus</name>
    <dbReference type="NCBI Taxonomy" id="2740163"/>
    <lineage>
        <taxon>Bacteria</taxon>
        <taxon>Pseudomonadati</taxon>
        <taxon>Thermodesulfobacteriota</taxon>
        <taxon>Desulfobulbia</taxon>
        <taxon>Desulfobulbales</taxon>
        <taxon>Desulfocapsaceae</taxon>
        <taxon>Desulfofustis</taxon>
    </lineage>
</organism>
<accession>A0ABM7W736</accession>
<dbReference type="RefSeq" id="WP_284153758.1">
    <property type="nucleotide sequence ID" value="NZ_AP025516.1"/>
</dbReference>
<evidence type="ECO:0000313" key="2">
    <source>
        <dbReference type="EMBL" id="BDD86682.1"/>
    </source>
</evidence>
<gene>
    <name evidence="2" type="ORF">DPPLL_10470</name>
</gene>
<dbReference type="Proteomes" id="UP000830055">
    <property type="component" value="Chromosome"/>
</dbReference>
<dbReference type="InterPro" id="IPR029052">
    <property type="entry name" value="Metallo-depent_PP-like"/>
</dbReference>
<dbReference type="Gene3D" id="3.60.21.10">
    <property type="match status" value="1"/>
</dbReference>
<dbReference type="EMBL" id="AP025516">
    <property type="protein sequence ID" value="BDD86682.1"/>
    <property type="molecule type" value="Genomic_DNA"/>
</dbReference>
<evidence type="ECO:0000259" key="1">
    <source>
        <dbReference type="Pfam" id="PF00149"/>
    </source>
</evidence>
<dbReference type="PIRSF" id="PIRSF000883">
    <property type="entry name" value="Pesterase_MJ0912"/>
    <property type="match status" value="1"/>
</dbReference>
<proteinExistence type="predicted"/>
<dbReference type="PANTHER" id="PTHR42850:SF2">
    <property type="entry name" value="BLL5683 PROTEIN"/>
    <property type="match status" value="1"/>
</dbReference>
<dbReference type="CDD" id="cd00838">
    <property type="entry name" value="MPP_superfamily"/>
    <property type="match status" value="1"/>
</dbReference>
<dbReference type="InterPro" id="IPR004843">
    <property type="entry name" value="Calcineurin-like_PHP"/>
</dbReference>
<evidence type="ECO:0000313" key="3">
    <source>
        <dbReference type="Proteomes" id="UP000830055"/>
    </source>
</evidence>
<dbReference type="PANTHER" id="PTHR42850">
    <property type="entry name" value="METALLOPHOSPHOESTERASE"/>
    <property type="match status" value="1"/>
</dbReference>
<dbReference type="InterPro" id="IPR011152">
    <property type="entry name" value="Pesterase_MJ0912"/>
</dbReference>
<reference evidence="2 3" key="1">
    <citation type="submission" date="2022-01" db="EMBL/GenBank/DDBJ databases">
        <title>Desulfofustis limnae sp. nov., a novel mesophilic sulfate-reducing bacterium isolated from marsh soil.</title>
        <authorList>
            <person name="Watanabe M."/>
            <person name="Takahashi A."/>
            <person name="Kojima H."/>
            <person name="Fukui M."/>
        </authorList>
    </citation>
    <scope>NUCLEOTIDE SEQUENCE [LARGE SCALE GENOMIC DNA]</scope>
    <source>
        <strain evidence="2 3">PPLL</strain>
    </source>
</reference>
<dbReference type="InterPro" id="IPR050126">
    <property type="entry name" value="Ap4A_hydrolase"/>
</dbReference>
<keyword evidence="3" id="KW-1185">Reference proteome</keyword>
<sequence length="243" mass="26816">MRIAVIADIHGNSQALDAVLVDLDEQSIDATVSLGDNVGYGPEPERVVRTLIARNIISVCGNHELALTHDGYFRLLNPTCRHSLALTKELLSAASREWLAELPPVLVRDTIRFLHGCPPASPTEYLFEPSPPRLRRIFASYPEPLCFAGHTHLLNHFALSPAGDLSTTPLAIGCTSLNAGCRHLLVCGSVGQPRDDQDNRAKYGIWDDERSCLEVRAVAYDVETTVRLLHLKGFPEINARRLH</sequence>
<dbReference type="Pfam" id="PF00149">
    <property type="entry name" value="Metallophos"/>
    <property type="match status" value="1"/>
</dbReference>
<protein>
    <submittedName>
        <fullName evidence="2">Serine/threonine protein phosphatase</fullName>
    </submittedName>
</protein>
<dbReference type="SUPFAM" id="SSF56300">
    <property type="entry name" value="Metallo-dependent phosphatases"/>
    <property type="match status" value="1"/>
</dbReference>
<feature type="domain" description="Calcineurin-like phosphoesterase" evidence="1">
    <location>
        <begin position="1"/>
        <end position="152"/>
    </location>
</feature>
<name>A0ABM7W736_9BACT</name>